<dbReference type="Proteomes" id="UP000230154">
    <property type="component" value="Unassembled WGS sequence"/>
</dbReference>
<name>A0A2H0TPH8_9BACT</name>
<dbReference type="InterPro" id="IPR050922">
    <property type="entry name" value="LytR/CpsA/Psr_CW_biosynth"/>
</dbReference>
<evidence type="ECO:0000313" key="2">
    <source>
        <dbReference type="Proteomes" id="UP000230154"/>
    </source>
</evidence>
<dbReference type="AlphaFoldDB" id="A0A2H0TPH8"/>
<proteinExistence type="predicted"/>
<reference evidence="2" key="1">
    <citation type="submission" date="2017-09" db="EMBL/GenBank/DDBJ databases">
        <title>Depth-based differentiation of microbial function through sediment-hosted aquifers and enrichment of novel symbionts in the deep terrestrial subsurface.</title>
        <authorList>
            <person name="Probst A.J."/>
            <person name="Ladd B."/>
            <person name="Jarett J.K."/>
            <person name="Geller-Mcgrath D.E."/>
            <person name="Sieber C.M.K."/>
            <person name="Emerson J.B."/>
            <person name="Anantharaman K."/>
            <person name="Thomas B.C."/>
            <person name="Malmstrom R."/>
            <person name="Stieglmeier M."/>
            <person name="Klingl A."/>
            <person name="Woyke T."/>
            <person name="Ryan C.M."/>
            <person name="Banfield J.F."/>
        </authorList>
    </citation>
    <scope>NUCLEOTIDE SEQUENCE [LARGE SCALE GENOMIC DNA]</scope>
</reference>
<protein>
    <recommendedName>
        <fullName evidence="3">Cell envelope-related transcriptional attenuator domain-containing protein</fullName>
    </recommendedName>
</protein>
<gene>
    <name evidence="1" type="ORF">COU35_04385</name>
</gene>
<evidence type="ECO:0008006" key="3">
    <source>
        <dbReference type="Google" id="ProtNLM"/>
    </source>
</evidence>
<comment type="caution">
    <text evidence="1">The sequence shown here is derived from an EMBL/GenBank/DDBJ whole genome shotgun (WGS) entry which is preliminary data.</text>
</comment>
<organism evidence="1 2">
    <name type="scientific">Candidatus Magasanikbacteria bacterium CG10_big_fil_rev_8_21_14_0_10_47_10</name>
    <dbReference type="NCBI Taxonomy" id="1974652"/>
    <lineage>
        <taxon>Bacteria</taxon>
        <taxon>Candidatus Magasanikiibacteriota</taxon>
    </lineage>
</organism>
<sequence length="404" mass="45786">MKKRWYFIVVMCLIVGLCAAYFLRAKTVEPTEDQLREQAEQQAIDDFLEQRRASQLEGTDVDPFGDDDLVRVLLVGLDSRAGDSAGHCDAIQLFEINRESQTVNITAVPRGTYSPLPPGTGTTSTDYYVSNACGLGGLKYGIGQIERILGKKADHLVIVGFSETLGILRYLKLPTTETLQWLRHRQGYAIGEPQRARNHSTFLKEMLVRYTPDETSTFDTALQYIVYKTVKTDLSFSGAERIVDALSSMQLTDHPERIALSMRPAYSVQDIAYDPEQVSEYVAGMIEPIKKRLSPNDYSGADVETVQDVLLATVAEHKNDSEFVVWAFDNHIWLQVEDEQTRDEMQYDITTRYLASLENKEERDRILGDYILEMEYRGLVSWQQQALLLLRDELTVEATTTPSP</sequence>
<dbReference type="EMBL" id="PFCB01000030">
    <property type="protein sequence ID" value="PIR74052.1"/>
    <property type="molecule type" value="Genomic_DNA"/>
</dbReference>
<evidence type="ECO:0000313" key="1">
    <source>
        <dbReference type="EMBL" id="PIR74052.1"/>
    </source>
</evidence>
<dbReference type="PANTHER" id="PTHR33392:SF6">
    <property type="entry name" value="POLYISOPRENYL-TEICHOIC ACID--PEPTIDOGLYCAN TEICHOIC ACID TRANSFERASE TAGU"/>
    <property type="match status" value="1"/>
</dbReference>
<dbReference type="Gene3D" id="3.40.630.190">
    <property type="entry name" value="LCP protein"/>
    <property type="match status" value="1"/>
</dbReference>
<accession>A0A2H0TPH8</accession>
<dbReference type="PANTHER" id="PTHR33392">
    <property type="entry name" value="POLYISOPRENYL-TEICHOIC ACID--PEPTIDOGLYCAN TEICHOIC ACID TRANSFERASE TAGU"/>
    <property type="match status" value="1"/>
</dbReference>